<dbReference type="RefSeq" id="WP_158281312.1">
    <property type="nucleotide sequence ID" value="NZ_QGDT01000020.1"/>
</dbReference>
<keyword evidence="1" id="KW-1133">Transmembrane helix</keyword>
<dbReference type="EMBL" id="QGDT01000020">
    <property type="protein sequence ID" value="PWJ53917.1"/>
    <property type="molecule type" value="Genomic_DNA"/>
</dbReference>
<keyword evidence="3" id="KW-1185">Reference proteome</keyword>
<organism evidence="2 3">
    <name type="scientific">Dyadobacter jejuensis</name>
    <dbReference type="NCBI Taxonomy" id="1082580"/>
    <lineage>
        <taxon>Bacteria</taxon>
        <taxon>Pseudomonadati</taxon>
        <taxon>Bacteroidota</taxon>
        <taxon>Cytophagia</taxon>
        <taxon>Cytophagales</taxon>
        <taxon>Spirosomataceae</taxon>
        <taxon>Dyadobacter</taxon>
    </lineage>
</organism>
<evidence type="ECO:0000313" key="2">
    <source>
        <dbReference type="EMBL" id="PWJ53917.1"/>
    </source>
</evidence>
<dbReference type="AlphaFoldDB" id="A0A316AUZ1"/>
<proteinExistence type="predicted"/>
<accession>A0A316AUZ1</accession>
<name>A0A316AUZ1_9BACT</name>
<keyword evidence="1" id="KW-0472">Membrane</keyword>
<evidence type="ECO:0000256" key="1">
    <source>
        <dbReference type="SAM" id="Phobius"/>
    </source>
</evidence>
<comment type="caution">
    <text evidence="2">The sequence shown here is derived from an EMBL/GenBank/DDBJ whole genome shotgun (WGS) entry which is preliminary data.</text>
</comment>
<gene>
    <name evidence="2" type="ORF">CLV98_12033</name>
</gene>
<reference evidence="2 3" key="1">
    <citation type="submission" date="2018-03" db="EMBL/GenBank/DDBJ databases">
        <title>Genomic Encyclopedia of Archaeal and Bacterial Type Strains, Phase II (KMG-II): from individual species to whole genera.</title>
        <authorList>
            <person name="Goeker M."/>
        </authorList>
    </citation>
    <scope>NUCLEOTIDE SEQUENCE [LARGE SCALE GENOMIC DNA]</scope>
    <source>
        <strain evidence="2 3">DSM 100346</strain>
    </source>
</reference>
<sequence length="55" mass="5779">MTPVKSLLTIASIVLTGEALADFLASHANLLITMSILAFAGLFVYSVNKANSKNP</sequence>
<dbReference type="Proteomes" id="UP000245880">
    <property type="component" value="Unassembled WGS sequence"/>
</dbReference>
<feature type="transmembrane region" description="Helical" evidence="1">
    <location>
        <begin position="31"/>
        <end position="48"/>
    </location>
</feature>
<keyword evidence="1" id="KW-0812">Transmembrane</keyword>
<protein>
    <submittedName>
        <fullName evidence="2">Uncharacterized protein</fullName>
    </submittedName>
</protein>
<evidence type="ECO:0000313" key="3">
    <source>
        <dbReference type="Proteomes" id="UP000245880"/>
    </source>
</evidence>